<evidence type="ECO:0000313" key="1">
    <source>
        <dbReference type="EMBL" id="PTB97757.1"/>
    </source>
</evidence>
<protein>
    <submittedName>
        <fullName evidence="1">Uncharacterized protein</fullName>
    </submittedName>
</protein>
<dbReference type="EMBL" id="PYVU01000006">
    <property type="protein sequence ID" value="PTB97757.1"/>
    <property type="molecule type" value="Genomic_DNA"/>
</dbReference>
<organism evidence="1 2">
    <name type="scientific">Marivirga lumbricoides</name>
    <dbReference type="NCBI Taxonomy" id="1046115"/>
    <lineage>
        <taxon>Bacteria</taxon>
        <taxon>Pseudomonadati</taxon>
        <taxon>Bacteroidota</taxon>
        <taxon>Cytophagia</taxon>
        <taxon>Cytophagales</taxon>
        <taxon>Marivirgaceae</taxon>
        <taxon>Marivirga</taxon>
    </lineage>
</organism>
<proteinExistence type="predicted"/>
<comment type="caution">
    <text evidence="1">The sequence shown here is derived from an EMBL/GenBank/DDBJ whole genome shotgun (WGS) entry which is preliminary data.</text>
</comment>
<reference evidence="1 2" key="1">
    <citation type="submission" date="2018-03" db="EMBL/GenBank/DDBJ databases">
        <title>Cross-interface Injection: A General Nanoliter Liquid Handling Method Applied to Single Cells Genome Amplification Automated Nanoliter Liquid Handling Applied to Single Cell Multiple Displacement Amplification.</title>
        <authorList>
            <person name="Yun J."/>
            <person name="Xu P."/>
            <person name="Xu J."/>
            <person name="Dai X."/>
            <person name="Wang Y."/>
            <person name="Zheng X."/>
            <person name="Cao C."/>
            <person name="Yi Q."/>
            <person name="Zhu Y."/>
            <person name="Wang L."/>
            <person name="Dong Z."/>
            <person name="Huang Y."/>
            <person name="Huang L."/>
            <person name="Du W."/>
        </authorList>
    </citation>
    <scope>NUCLEOTIDE SEQUENCE [LARGE SCALE GENOMIC DNA]</scope>
    <source>
        <strain evidence="1 2">Z-D1-2</strain>
    </source>
</reference>
<sequence>MLNAKLKNGLAALVIAAVSLINLALLYAPDNNEIAGEGEVVYTSSIYNADGATYAATPAVILTARAAALVTKAAVRSAVAYTVVCSFCGSEEEEKKEVSLTLETEKNMRLTQLN</sequence>
<dbReference type="AlphaFoldDB" id="A0A2T4DVC5"/>
<dbReference type="Proteomes" id="UP000240608">
    <property type="component" value="Unassembled WGS sequence"/>
</dbReference>
<name>A0A2T4DVC5_9BACT</name>
<accession>A0A2T4DVC5</accession>
<gene>
    <name evidence="1" type="ORF">C9994_01455</name>
</gene>
<evidence type="ECO:0000313" key="2">
    <source>
        <dbReference type="Proteomes" id="UP000240608"/>
    </source>
</evidence>